<comment type="function">
    <text evidence="1">Alpha-L-fucosidase is responsible for hydrolyzing the alpha-1,6-linked fucose joined to the reducing-end N-acetylglucosamine of the carbohydrate moieties of glycoproteins.</text>
</comment>
<dbReference type="InterPro" id="IPR017853">
    <property type="entry name" value="GH"/>
</dbReference>
<keyword evidence="9" id="KW-1185">Reference proteome</keyword>
<evidence type="ECO:0000256" key="3">
    <source>
        <dbReference type="ARBA" id="ARBA00012662"/>
    </source>
</evidence>
<organism evidence="8 9">
    <name type="scientific">Hesseltinella vesiculosa</name>
    <dbReference type="NCBI Taxonomy" id="101127"/>
    <lineage>
        <taxon>Eukaryota</taxon>
        <taxon>Fungi</taxon>
        <taxon>Fungi incertae sedis</taxon>
        <taxon>Mucoromycota</taxon>
        <taxon>Mucoromycotina</taxon>
        <taxon>Mucoromycetes</taxon>
        <taxon>Mucorales</taxon>
        <taxon>Cunninghamellaceae</taxon>
        <taxon>Hesseltinella</taxon>
    </lineage>
</organism>
<keyword evidence="6" id="KW-0326">Glycosidase</keyword>
<dbReference type="PANTHER" id="PTHR10030:SF37">
    <property type="entry name" value="ALPHA-L-FUCOSIDASE-RELATED"/>
    <property type="match status" value="1"/>
</dbReference>
<evidence type="ECO:0000313" key="8">
    <source>
        <dbReference type="EMBL" id="ORX59039.1"/>
    </source>
</evidence>
<dbReference type="EMBL" id="MCGT01000006">
    <property type="protein sequence ID" value="ORX59039.1"/>
    <property type="molecule type" value="Genomic_DNA"/>
</dbReference>
<keyword evidence="4" id="KW-0732">Signal</keyword>
<evidence type="ECO:0000313" key="9">
    <source>
        <dbReference type="Proteomes" id="UP000242146"/>
    </source>
</evidence>
<evidence type="ECO:0000259" key="7">
    <source>
        <dbReference type="Pfam" id="PF01120"/>
    </source>
</evidence>
<dbReference type="GO" id="GO:0016139">
    <property type="term" value="P:glycoside catabolic process"/>
    <property type="evidence" value="ECO:0007669"/>
    <property type="project" value="TreeGrafter"/>
</dbReference>
<dbReference type="InterPro" id="IPR057739">
    <property type="entry name" value="Glyco_hydro_29_N"/>
</dbReference>
<name>A0A1X2GQK3_9FUNG</name>
<comment type="caution">
    <text evidence="8">The sequence shown here is derived from an EMBL/GenBank/DDBJ whole genome shotgun (WGS) entry which is preliminary data.</text>
</comment>
<protein>
    <recommendedName>
        <fullName evidence="3">alpha-L-fucosidase</fullName>
        <ecNumber evidence="3">3.2.1.51</ecNumber>
    </recommendedName>
</protein>
<dbReference type="Pfam" id="PF01120">
    <property type="entry name" value="Alpha_L_fucos"/>
    <property type="match status" value="1"/>
</dbReference>
<dbReference type="PANTHER" id="PTHR10030">
    <property type="entry name" value="ALPHA-L-FUCOSIDASE"/>
    <property type="match status" value="1"/>
</dbReference>
<dbReference type="SMART" id="SM00812">
    <property type="entry name" value="Alpha_L_fucos"/>
    <property type="match status" value="1"/>
</dbReference>
<dbReference type="Gene3D" id="3.20.20.80">
    <property type="entry name" value="Glycosidases"/>
    <property type="match status" value="1"/>
</dbReference>
<evidence type="ECO:0000256" key="1">
    <source>
        <dbReference type="ARBA" id="ARBA00004071"/>
    </source>
</evidence>
<dbReference type="SUPFAM" id="SSF51445">
    <property type="entry name" value="(Trans)glycosidases"/>
    <property type="match status" value="1"/>
</dbReference>
<dbReference type="OrthoDB" id="6039950at2759"/>
<evidence type="ECO:0000256" key="5">
    <source>
        <dbReference type="ARBA" id="ARBA00022801"/>
    </source>
</evidence>
<dbReference type="GO" id="GO:0006004">
    <property type="term" value="P:fucose metabolic process"/>
    <property type="evidence" value="ECO:0007669"/>
    <property type="project" value="InterPro"/>
</dbReference>
<keyword evidence="5 8" id="KW-0378">Hydrolase</keyword>
<accession>A0A1X2GQK3</accession>
<feature type="domain" description="Glycoside hydrolase family 29 N-terminal" evidence="7">
    <location>
        <begin position="295"/>
        <end position="638"/>
    </location>
</feature>
<dbReference type="AlphaFoldDB" id="A0A1X2GQK3"/>
<dbReference type="Proteomes" id="UP000242146">
    <property type="component" value="Unassembled WGS sequence"/>
</dbReference>
<evidence type="ECO:0000256" key="2">
    <source>
        <dbReference type="ARBA" id="ARBA00007951"/>
    </source>
</evidence>
<proteinExistence type="inferred from homology"/>
<dbReference type="GO" id="GO:0004560">
    <property type="term" value="F:alpha-L-fucosidase activity"/>
    <property type="evidence" value="ECO:0007669"/>
    <property type="project" value="UniProtKB-EC"/>
</dbReference>
<gene>
    <name evidence="8" type="ORF">DM01DRAFT_1381642</name>
</gene>
<dbReference type="InterPro" id="IPR016286">
    <property type="entry name" value="FUC_metazoa-typ"/>
</dbReference>
<dbReference type="PRINTS" id="PR00741">
    <property type="entry name" value="GLHYDRLASE29"/>
</dbReference>
<evidence type="ECO:0000256" key="6">
    <source>
        <dbReference type="ARBA" id="ARBA00023295"/>
    </source>
</evidence>
<comment type="similarity">
    <text evidence="2">Belongs to the glycosyl hydrolase 29 family.</text>
</comment>
<dbReference type="STRING" id="101127.A0A1X2GQK3"/>
<sequence length="742" mass="84654">MNNRGFGLNSDFDGMQHYFSCPELSDKNQLHVGSVPFRLGMNAHQQNEVTARGQVITLATQESASAIGAVYLLVSVSHGPVAVPLTLTYQDGSSSTTLLDIPDWKLTTPKHHITRLDPLICQTNGQPEHGFLFLAPLAAEPSKRLSYLTMPATYPIGWMAPALHMLAITTFPATSKTIRIVSVQPSSELHHEPHQSYRLLRIRLHNIGPEWLHRIRIENAGQPLLPFDALTSVPNQQAFPFHQERLAPGQLAHVRVAVPVDLAGPLVLSVTASTWLGLRQRVSSPATFTFSLEPDTAYDRDPRHLQRHEAPTWFRDSKFGIFIHWGAFSVPAWAPVGQTYAEWYWWDLMHANSPTQQHHRDTFGTDVAYDAFFSLWKPTAFDPYHWLDLVDQAKARYFVFTTKHHDGLALFDTKVTNRSTVHFHQQRDFVGDLMQVAERSYPHLRRGLYFSMPEWFHPAYRDDGLGWHGPPINPFTNEKVPYTGSRAITDFVNELQVPQALELIDQYHPEIFWCDIGGINNSSVWQTPYFNGNNSVTVNDRCGNGVSDFDTIEYREVYHTPARFWEATRGMDPYSFGYNQATQPEQYASTTQLIHELINTIVRGGNFLLNIGPESSGQVPMVMQQRLREMGDWLTAVGPSIFDSVPFWATPQDHHTPGQQLRFACHRQGTACYVFALEPPNQRIDIRAPLPYHANALIRLMQDPLHEPLSWKRWSSRQWTIQVPLRVIEHGQHAWVFEIRYP</sequence>
<dbReference type="EC" id="3.2.1.51" evidence="3"/>
<evidence type="ECO:0000256" key="4">
    <source>
        <dbReference type="ARBA" id="ARBA00022729"/>
    </source>
</evidence>
<dbReference type="InterPro" id="IPR000933">
    <property type="entry name" value="Glyco_hydro_29"/>
</dbReference>
<reference evidence="8 9" key="1">
    <citation type="submission" date="2016-07" db="EMBL/GenBank/DDBJ databases">
        <title>Pervasive Adenine N6-methylation of Active Genes in Fungi.</title>
        <authorList>
            <consortium name="DOE Joint Genome Institute"/>
            <person name="Mondo S.J."/>
            <person name="Dannebaum R.O."/>
            <person name="Kuo R.C."/>
            <person name="Labutti K."/>
            <person name="Haridas S."/>
            <person name="Kuo A."/>
            <person name="Salamov A."/>
            <person name="Ahrendt S.R."/>
            <person name="Lipzen A."/>
            <person name="Sullivan W."/>
            <person name="Andreopoulos W.B."/>
            <person name="Clum A."/>
            <person name="Lindquist E."/>
            <person name="Daum C."/>
            <person name="Ramamoorthy G.K."/>
            <person name="Gryganskyi A."/>
            <person name="Culley D."/>
            <person name="Magnuson J.K."/>
            <person name="James T.Y."/>
            <person name="O'Malley M.A."/>
            <person name="Stajich J.E."/>
            <person name="Spatafora J.W."/>
            <person name="Visel A."/>
            <person name="Grigoriev I.V."/>
        </authorList>
    </citation>
    <scope>NUCLEOTIDE SEQUENCE [LARGE SCALE GENOMIC DNA]</scope>
    <source>
        <strain evidence="8 9">NRRL 3301</strain>
    </source>
</reference>